<dbReference type="InterPro" id="IPR004657">
    <property type="entry name" value="MenA"/>
</dbReference>
<keyword evidence="4 8" id="KW-0808">Transferase</keyword>
<feature type="transmembrane region" description="Helical" evidence="8">
    <location>
        <begin position="12"/>
        <end position="37"/>
    </location>
</feature>
<evidence type="ECO:0000256" key="5">
    <source>
        <dbReference type="ARBA" id="ARBA00022692"/>
    </source>
</evidence>
<dbReference type="GO" id="GO:0042371">
    <property type="term" value="P:vitamin K biosynthetic process"/>
    <property type="evidence" value="ECO:0007669"/>
    <property type="project" value="TreeGrafter"/>
</dbReference>
<feature type="transmembrane region" description="Helical" evidence="8">
    <location>
        <begin position="286"/>
        <end position="303"/>
    </location>
</feature>
<evidence type="ECO:0000313" key="10">
    <source>
        <dbReference type="EMBL" id="MCJ8499194.1"/>
    </source>
</evidence>
<comment type="caution">
    <text evidence="10">The sequence shown here is derived from an EMBL/GenBank/DDBJ whole genome shotgun (WGS) entry which is preliminary data.</text>
</comment>
<keyword evidence="7 8" id="KW-0472">Membrane</keyword>
<evidence type="ECO:0000256" key="8">
    <source>
        <dbReference type="HAMAP-Rule" id="MF_01937"/>
    </source>
</evidence>
<feature type="transmembrane region" description="Helical" evidence="8">
    <location>
        <begin position="178"/>
        <end position="198"/>
    </location>
</feature>
<comment type="catalytic activity">
    <reaction evidence="8">
        <text>an all-trans-polyprenyl diphosphate + 1,4-dihydroxy-2-naphthoate + H(+) = a 2-demethylmenaquinol + CO2 + diphosphate</text>
        <dbReference type="Rhea" id="RHEA:26478"/>
        <dbReference type="Rhea" id="RHEA-COMP:9563"/>
        <dbReference type="Rhea" id="RHEA-COMP:9564"/>
        <dbReference type="ChEBI" id="CHEBI:11173"/>
        <dbReference type="ChEBI" id="CHEBI:15378"/>
        <dbReference type="ChEBI" id="CHEBI:16526"/>
        <dbReference type="ChEBI" id="CHEBI:33019"/>
        <dbReference type="ChEBI" id="CHEBI:55437"/>
        <dbReference type="ChEBI" id="CHEBI:58914"/>
        <dbReference type="EC" id="2.5.1.74"/>
    </reaction>
</comment>
<dbReference type="NCBIfam" id="TIGR00751">
    <property type="entry name" value="menA"/>
    <property type="match status" value="1"/>
</dbReference>
<dbReference type="AlphaFoldDB" id="A0AA41QZP4"/>
<organism evidence="10 11">
    <name type="scientific">Desulfatitalea alkaliphila</name>
    <dbReference type="NCBI Taxonomy" id="2929485"/>
    <lineage>
        <taxon>Bacteria</taxon>
        <taxon>Pseudomonadati</taxon>
        <taxon>Thermodesulfobacteriota</taxon>
        <taxon>Desulfobacteria</taxon>
        <taxon>Desulfobacterales</taxon>
        <taxon>Desulfosarcinaceae</taxon>
        <taxon>Desulfatitalea</taxon>
    </lineage>
</organism>
<dbReference type="GO" id="GO:0046428">
    <property type="term" value="F:1,4-dihydroxy-2-naphthoate polyprenyltransferase activity"/>
    <property type="evidence" value="ECO:0007669"/>
    <property type="project" value="UniProtKB-UniRule"/>
</dbReference>
<keyword evidence="11" id="KW-1185">Reference proteome</keyword>
<dbReference type="PANTHER" id="PTHR13929:SF0">
    <property type="entry name" value="UBIA PRENYLTRANSFERASE DOMAIN-CONTAINING PROTEIN 1"/>
    <property type="match status" value="1"/>
</dbReference>
<sequence>MNFDLGQIRPGSAAAWWLAIRPLTLPASMAPVLLGWALAAYQSTAPVDLAFACLAVAGLLQIAANLANDYGDARSGVDGTDRLGPIRVTQSGLLSRRQVLAGLMLCMALAAAAGMYAVAQTGWWLLLLGAVCMVAALAYTAGPWPLSRIGMGEVAALVFFGPVACTGTYATLTGTTTPAAWCAGFVPGLHAAAIMAVNNLRDITGDRRAGKQTLAVCLGEDRARRLAMGLLLLGNLTVTPLALTTVHRALWASLALAPLSLPLLRAMHFTPRSAELNKVLARTGRWALLTCLVIAALLHQPFYPSSG</sequence>
<keyword evidence="2 8" id="KW-0474">Menaquinone biosynthesis</keyword>
<dbReference type="Proteomes" id="UP001165427">
    <property type="component" value="Unassembled WGS sequence"/>
</dbReference>
<dbReference type="EC" id="2.5.1.74" evidence="8 9"/>
<evidence type="ECO:0000256" key="4">
    <source>
        <dbReference type="ARBA" id="ARBA00022679"/>
    </source>
</evidence>
<dbReference type="PIRSF" id="PIRSF005355">
    <property type="entry name" value="UBIAD1"/>
    <property type="match status" value="1"/>
</dbReference>
<dbReference type="PANTHER" id="PTHR13929">
    <property type="entry name" value="1,4-DIHYDROXY-2-NAPHTHOATE OCTAPRENYLTRANSFERASE"/>
    <property type="match status" value="1"/>
</dbReference>
<dbReference type="Pfam" id="PF01040">
    <property type="entry name" value="UbiA"/>
    <property type="match status" value="1"/>
</dbReference>
<comment type="function">
    <text evidence="8">Conversion of 1,4-dihydroxy-2-naphthoate (DHNA) to demethylmenaquinone (DMK).</text>
</comment>
<evidence type="ECO:0000256" key="9">
    <source>
        <dbReference type="NCBIfam" id="TIGR00751"/>
    </source>
</evidence>
<feature type="transmembrane region" description="Helical" evidence="8">
    <location>
        <begin position="123"/>
        <end position="142"/>
    </location>
</feature>
<protein>
    <recommendedName>
        <fullName evidence="8 9">1,4-dihydroxy-2-naphthoate octaprenyltransferase</fullName>
        <shortName evidence="8">DHNA-octaprenyltransferase</shortName>
        <ecNumber evidence="8 9">2.5.1.74</ecNumber>
    </recommendedName>
</protein>
<proteinExistence type="inferred from homology"/>
<evidence type="ECO:0000256" key="7">
    <source>
        <dbReference type="ARBA" id="ARBA00023136"/>
    </source>
</evidence>
<evidence type="ECO:0000256" key="2">
    <source>
        <dbReference type="ARBA" id="ARBA00022428"/>
    </source>
</evidence>
<reference evidence="10" key="1">
    <citation type="submission" date="2022-04" db="EMBL/GenBank/DDBJ databases">
        <title>Desulfatitalea alkaliphila sp. nov., a novel anaerobic sulfate-reducing bacterium isolated from terrestrial mud volcano, Taman Peninsula, Russia.</title>
        <authorList>
            <person name="Khomyakova M.A."/>
            <person name="Merkel A.Y."/>
            <person name="Slobodkin A.I."/>
        </authorList>
    </citation>
    <scope>NUCLEOTIDE SEQUENCE</scope>
    <source>
        <strain evidence="10">M08but</strain>
    </source>
</reference>
<dbReference type="InterPro" id="IPR000537">
    <property type="entry name" value="UbiA_prenyltransferase"/>
</dbReference>
<evidence type="ECO:0000256" key="3">
    <source>
        <dbReference type="ARBA" id="ARBA00022475"/>
    </source>
</evidence>
<feature type="transmembrane region" description="Helical" evidence="8">
    <location>
        <begin position="49"/>
        <end position="67"/>
    </location>
</feature>
<evidence type="ECO:0000256" key="1">
    <source>
        <dbReference type="ARBA" id="ARBA00004141"/>
    </source>
</evidence>
<feature type="transmembrane region" description="Helical" evidence="8">
    <location>
        <begin position="99"/>
        <end position="117"/>
    </location>
</feature>
<dbReference type="GO" id="GO:0009234">
    <property type="term" value="P:menaquinone biosynthetic process"/>
    <property type="evidence" value="ECO:0007669"/>
    <property type="project" value="UniProtKB-UniRule"/>
</dbReference>
<dbReference type="EMBL" id="JALJRB010000001">
    <property type="protein sequence ID" value="MCJ8499194.1"/>
    <property type="molecule type" value="Genomic_DNA"/>
</dbReference>
<dbReference type="InterPro" id="IPR044878">
    <property type="entry name" value="UbiA_sf"/>
</dbReference>
<evidence type="ECO:0000256" key="6">
    <source>
        <dbReference type="ARBA" id="ARBA00022989"/>
    </source>
</evidence>
<comment type="similarity">
    <text evidence="8">Belongs to the MenA family. Type 1 subfamily.</text>
</comment>
<comment type="pathway">
    <text evidence="8">Quinol/quinone metabolism; menaquinone biosynthesis; menaquinol from 1,4-dihydroxy-2-naphthoate: step 1/2.</text>
</comment>
<keyword evidence="3 8" id="KW-1003">Cell membrane</keyword>
<keyword evidence="6 8" id="KW-1133">Transmembrane helix</keyword>
<dbReference type="Gene3D" id="1.10.357.140">
    <property type="entry name" value="UbiA prenyltransferase"/>
    <property type="match status" value="1"/>
</dbReference>
<name>A0AA41QZP4_9BACT</name>
<dbReference type="HAMAP" id="MF_01937">
    <property type="entry name" value="MenA_1"/>
    <property type="match status" value="1"/>
</dbReference>
<dbReference type="CDD" id="cd13962">
    <property type="entry name" value="PT_UbiA_UBIAD1"/>
    <property type="match status" value="1"/>
</dbReference>
<dbReference type="RefSeq" id="WP_246902332.1">
    <property type="nucleotide sequence ID" value="NZ_JALJRB010000001.1"/>
</dbReference>
<feature type="transmembrane region" description="Helical" evidence="8">
    <location>
        <begin position="154"/>
        <end position="172"/>
    </location>
</feature>
<gene>
    <name evidence="8 10" type="primary">menA</name>
    <name evidence="10" type="ORF">MRX98_01295</name>
</gene>
<comment type="subcellular location">
    <subcellularLocation>
        <location evidence="8">Cell membrane</location>
        <topology evidence="8">Multi-pass membrane protein</topology>
    </subcellularLocation>
    <subcellularLocation>
        <location evidence="1">Membrane</location>
        <topology evidence="1">Multi-pass membrane protein</topology>
    </subcellularLocation>
</comment>
<accession>A0AA41QZP4</accession>
<dbReference type="InterPro" id="IPR026046">
    <property type="entry name" value="UBIAD1"/>
</dbReference>
<dbReference type="GO" id="GO:0005886">
    <property type="term" value="C:plasma membrane"/>
    <property type="evidence" value="ECO:0007669"/>
    <property type="project" value="UniProtKB-SubCell"/>
</dbReference>
<keyword evidence="5 8" id="KW-0812">Transmembrane</keyword>
<evidence type="ECO:0000313" key="11">
    <source>
        <dbReference type="Proteomes" id="UP001165427"/>
    </source>
</evidence>